<evidence type="ECO:0000313" key="1">
    <source>
        <dbReference type="EMBL" id="KAL0630455.1"/>
    </source>
</evidence>
<dbReference type="EMBL" id="JBBBZM010000634">
    <property type="protein sequence ID" value="KAL0630455.1"/>
    <property type="molecule type" value="Genomic_DNA"/>
</dbReference>
<accession>A0ABR3G3E1</accession>
<proteinExistence type="predicted"/>
<organism evidence="1 2">
    <name type="scientific">Discina gigas</name>
    <dbReference type="NCBI Taxonomy" id="1032678"/>
    <lineage>
        <taxon>Eukaryota</taxon>
        <taxon>Fungi</taxon>
        <taxon>Dikarya</taxon>
        <taxon>Ascomycota</taxon>
        <taxon>Pezizomycotina</taxon>
        <taxon>Pezizomycetes</taxon>
        <taxon>Pezizales</taxon>
        <taxon>Discinaceae</taxon>
        <taxon>Discina</taxon>
    </lineage>
</organism>
<keyword evidence="2" id="KW-1185">Reference proteome</keyword>
<sequence>MAIRRKPATEQDEMNIRELMAKLEETASARSGSTIDVVHHVYCEALDNAAHTDGVTVWGDNGRYTDDFCAMWLSSVETILACCDFVTDDCCEWYRAEGVKQHFSCAESHIGQVGFTFRGHDHAPADQRSAPKMNASPPCAGFASTSNTAAMIRPQLIRGMATVPGVQRKAP</sequence>
<dbReference type="Proteomes" id="UP001447188">
    <property type="component" value="Unassembled WGS sequence"/>
</dbReference>
<name>A0ABR3G3E1_9PEZI</name>
<gene>
    <name evidence="1" type="ORF">Q9L58_010698</name>
</gene>
<reference evidence="1 2" key="1">
    <citation type="submission" date="2024-02" db="EMBL/GenBank/DDBJ databases">
        <title>Discinaceae phylogenomics.</title>
        <authorList>
            <person name="Dirks A.C."/>
            <person name="James T.Y."/>
        </authorList>
    </citation>
    <scope>NUCLEOTIDE SEQUENCE [LARGE SCALE GENOMIC DNA]</scope>
    <source>
        <strain evidence="1 2">ACD0624</strain>
    </source>
</reference>
<evidence type="ECO:0000313" key="2">
    <source>
        <dbReference type="Proteomes" id="UP001447188"/>
    </source>
</evidence>
<protein>
    <submittedName>
        <fullName evidence="1">Uncharacterized protein</fullName>
    </submittedName>
</protein>
<comment type="caution">
    <text evidence="1">The sequence shown here is derived from an EMBL/GenBank/DDBJ whole genome shotgun (WGS) entry which is preliminary data.</text>
</comment>